<keyword evidence="3" id="KW-1185">Reference proteome</keyword>
<evidence type="ECO:0000313" key="3">
    <source>
        <dbReference type="Proteomes" id="UP000428333"/>
    </source>
</evidence>
<dbReference type="EMBL" id="QEFC01000987">
    <property type="protein sequence ID" value="KAE9461049.1"/>
    <property type="molecule type" value="Genomic_DNA"/>
</dbReference>
<sequence length="191" mass="20186">MCHTHNTKFFPQKMAMILFLVFSLFLQGALGEIICEELSVGMCSFSVASSGKRCVLETTASSEGNGAFQCKTSEVVAMTVREWIESDACIGACGVDRYSIGISSDSLLEPQFTAKLCSPACFHNCPNIVNLYYNVALGEGVFLPELCKAKQTNRRQSMNQILSSGAAAAAAAASGSVYAPADAPAYAPVAA</sequence>
<dbReference type="PANTHER" id="PTHR33649:SF17">
    <property type="entry name" value="NTEIG-E80 PROTEIN"/>
    <property type="match status" value="1"/>
</dbReference>
<protein>
    <recommendedName>
        <fullName evidence="4">PAR1 protein</fullName>
    </recommendedName>
</protein>
<reference evidence="2 3" key="1">
    <citation type="journal article" date="2019" name="Genome Biol. Evol.">
        <title>The Rhododendron genome and chromosomal organization provide insight into shared whole-genome duplications across the heath family (Ericaceae).</title>
        <authorList>
            <person name="Soza V.L."/>
            <person name="Lindsley D."/>
            <person name="Waalkes A."/>
            <person name="Ramage E."/>
            <person name="Patwardhan R.P."/>
            <person name="Burton J.N."/>
            <person name="Adey A."/>
            <person name="Kumar A."/>
            <person name="Qiu R."/>
            <person name="Shendure J."/>
            <person name="Hall B."/>
        </authorList>
    </citation>
    <scope>NUCLEOTIDE SEQUENCE [LARGE SCALE GENOMIC DNA]</scope>
    <source>
        <strain evidence="2">RSF 1966-606</strain>
    </source>
</reference>
<evidence type="ECO:0008006" key="4">
    <source>
        <dbReference type="Google" id="ProtNLM"/>
    </source>
</evidence>
<dbReference type="AlphaFoldDB" id="A0A6A4M0E5"/>
<evidence type="ECO:0000313" key="2">
    <source>
        <dbReference type="EMBL" id="KAE9461049.1"/>
    </source>
</evidence>
<accession>A0A6A4M0E5</accession>
<dbReference type="OrthoDB" id="772928at2759"/>
<evidence type="ECO:0000256" key="1">
    <source>
        <dbReference type="SAM" id="SignalP"/>
    </source>
</evidence>
<organism evidence="2 3">
    <name type="scientific">Rhododendron williamsianum</name>
    <dbReference type="NCBI Taxonomy" id="262921"/>
    <lineage>
        <taxon>Eukaryota</taxon>
        <taxon>Viridiplantae</taxon>
        <taxon>Streptophyta</taxon>
        <taxon>Embryophyta</taxon>
        <taxon>Tracheophyta</taxon>
        <taxon>Spermatophyta</taxon>
        <taxon>Magnoliopsida</taxon>
        <taxon>eudicotyledons</taxon>
        <taxon>Gunneridae</taxon>
        <taxon>Pentapetalae</taxon>
        <taxon>asterids</taxon>
        <taxon>Ericales</taxon>
        <taxon>Ericaceae</taxon>
        <taxon>Ericoideae</taxon>
        <taxon>Rhodoreae</taxon>
        <taxon>Rhododendron</taxon>
    </lineage>
</organism>
<feature type="chain" id="PRO_5025670851" description="PAR1 protein" evidence="1">
    <location>
        <begin position="32"/>
        <end position="191"/>
    </location>
</feature>
<feature type="signal peptide" evidence="1">
    <location>
        <begin position="1"/>
        <end position="31"/>
    </location>
</feature>
<keyword evidence="1" id="KW-0732">Signal</keyword>
<dbReference type="Pfam" id="PF06521">
    <property type="entry name" value="PAR1"/>
    <property type="match status" value="1"/>
</dbReference>
<dbReference type="InterPro" id="IPR009489">
    <property type="entry name" value="PAR1"/>
</dbReference>
<dbReference type="PANTHER" id="PTHR33649">
    <property type="entry name" value="PAR1 PROTEIN"/>
    <property type="match status" value="1"/>
</dbReference>
<dbReference type="Proteomes" id="UP000428333">
    <property type="component" value="Linkage Group LG04"/>
</dbReference>
<name>A0A6A4M0E5_9ERIC</name>
<comment type="caution">
    <text evidence="2">The sequence shown here is derived from an EMBL/GenBank/DDBJ whole genome shotgun (WGS) entry which is preliminary data.</text>
</comment>
<proteinExistence type="predicted"/>
<gene>
    <name evidence="2" type="ORF">C3L33_07042</name>
</gene>
<feature type="non-terminal residue" evidence="2">
    <location>
        <position position="1"/>
    </location>
</feature>